<dbReference type="Gene3D" id="3.40.50.720">
    <property type="entry name" value="NAD(P)-binding Rossmann-like Domain"/>
    <property type="match status" value="1"/>
</dbReference>
<evidence type="ECO:0000313" key="4">
    <source>
        <dbReference type="Proteomes" id="UP000605099"/>
    </source>
</evidence>
<dbReference type="EMBL" id="BMLK01000027">
    <property type="protein sequence ID" value="GGN59735.1"/>
    <property type="molecule type" value="Genomic_DNA"/>
</dbReference>
<reference evidence="4" key="1">
    <citation type="journal article" date="2019" name="Int. J. Syst. Evol. Microbiol.">
        <title>The Global Catalogue of Microorganisms (GCM) 10K type strain sequencing project: providing services to taxonomists for standard genome sequencing and annotation.</title>
        <authorList>
            <consortium name="The Broad Institute Genomics Platform"/>
            <consortium name="The Broad Institute Genome Sequencing Center for Infectious Disease"/>
            <person name="Wu L."/>
            <person name="Ma J."/>
        </authorList>
    </citation>
    <scope>NUCLEOTIDE SEQUENCE [LARGE SCALE GENOMIC DNA]</scope>
    <source>
        <strain evidence="4">CGMCC 1.6784</strain>
    </source>
</reference>
<comment type="caution">
    <text evidence="3">The sequence shown here is derived from an EMBL/GenBank/DDBJ whole genome shotgun (WGS) entry which is preliminary data.</text>
</comment>
<dbReference type="PANTHER" id="PTHR42760">
    <property type="entry name" value="SHORT-CHAIN DEHYDROGENASES/REDUCTASES FAMILY MEMBER"/>
    <property type="match status" value="1"/>
</dbReference>
<gene>
    <name evidence="3" type="ORF">GCM10011349_40560</name>
</gene>
<dbReference type="Pfam" id="PF00106">
    <property type="entry name" value="adh_short"/>
    <property type="match status" value="1"/>
</dbReference>
<proteinExistence type="inferred from homology"/>
<dbReference type="PRINTS" id="PR00080">
    <property type="entry name" value="SDRFAMILY"/>
</dbReference>
<sequence>MTEQTGSVFAGRNALIYGGAKGIGRAVALEFALRGARVAVADIDQTEAEHTAAMIVEGGGQAKAYRCDVTSDASVREVAEAAHAAFGEADIVMNNVGGILHGNPEDIPVAEWQRILDLNLMPVVRSNAVFLPKMLARGSGFIVNTASFAGLYPFATTRMPYVSAKAGVIALSESLALYLEPQGIRVSCLIPGPVMTNVLDGMKTWTEGLEMRGPGSDLDLTTVDDVARTLADGMEAGKILIPTHDEAWATMARHAADPDGFIRDKISEIEAGDYGKPRIPEAMLAAMKARNA</sequence>
<dbReference type="Proteomes" id="UP000605099">
    <property type="component" value="Unassembled WGS sequence"/>
</dbReference>
<evidence type="ECO:0000313" key="3">
    <source>
        <dbReference type="EMBL" id="GGN59735.1"/>
    </source>
</evidence>
<dbReference type="CDD" id="cd05233">
    <property type="entry name" value="SDR_c"/>
    <property type="match status" value="1"/>
</dbReference>
<dbReference type="PRINTS" id="PR00081">
    <property type="entry name" value="GDHRDH"/>
</dbReference>
<keyword evidence="4" id="KW-1185">Reference proteome</keyword>
<evidence type="ECO:0000256" key="1">
    <source>
        <dbReference type="ARBA" id="ARBA00006484"/>
    </source>
</evidence>
<dbReference type="SUPFAM" id="SSF51735">
    <property type="entry name" value="NAD(P)-binding Rossmann-fold domains"/>
    <property type="match status" value="1"/>
</dbReference>
<organism evidence="3 4">
    <name type="scientific">Novosphingobium indicum</name>
    <dbReference type="NCBI Taxonomy" id="462949"/>
    <lineage>
        <taxon>Bacteria</taxon>
        <taxon>Pseudomonadati</taxon>
        <taxon>Pseudomonadota</taxon>
        <taxon>Alphaproteobacteria</taxon>
        <taxon>Sphingomonadales</taxon>
        <taxon>Sphingomonadaceae</taxon>
        <taxon>Novosphingobium</taxon>
    </lineage>
</organism>
<dbReference type="RefSeq" id="WP_188822714.1">
    <property type="nucleotide sequence ID" value="NZ_BMLK01000027.1"/>
</dbReference>
<dbReference type="PANTHER" id="PTHR42760:SF129">
    <property type="entry name" value="OXIDOREDUCTASE"/>
    <property type="match status" value="1"/>
</dbReference>
<evidence type="ECO:0000256" key="2">
    <source>
        <dbReference type="RuleBase" id="RU000363"/>
    </source>
</evidence>
<name>A0ABQ2JXH8_9SPHN</name>
<dbReference type="InterPro" id="IPR036291">
    <property type="entry name" value="NAD(P)-bd_dom_sf"/>
</dbReference>
<dbReference type="InterPro" id="IPR002347">
    <property type="entry name" value="SDR_fam"/>
</dbReference>
<accession>A0ABQ2JXH8</accession>
<comment type="similarity">
    <text evidence="1 2">Belongs to the short-chain dehydrogenases/reductases (SDR) family.</text>
</comment>
<protein>
    <submittedName>
        <fullName evidence="3">Short chain dehydrogenase</fullName>
    </submittedName>
</protein>